<dbReference type="EMBL" id="JRES01000960">
    <property type="protein sequence ID" value="KNC26749.1"/>
    <property type="molecule type" value="Genomic_DNA"/>
</dbReference>
<name>A0A0L0C5P7_LUCCU</name>
<accession>A0A0L0C5P7</accession>
<organism evidence="1 2">
    <name type="scientific">Lucilia cuprina</name>
    <name type="common">Green bottle fly</name>
    <name type="synonym">Australian sheep blowfly</name>
    <dbReference type="NCBI Taxonomy" id="7375"/>
    <lineage>
        <taxon>Eukaryota</taxon>
        <taxon>Metazoa</taxon>
        <taxon>Ecdysozoa</taxon>
        <taxon>Arthropoda</taxon>
        <taxon>Hexapoda</taxon>
        <taxon>Insecta</taxon>
        <taxon>Pterygota</taxon>
        <taxon>Neoptera</taxon>
        <taxon>Endopterygota</taxon>
        <taxon>Diptera</taxon>
        <taxon>Brachycera</taxon>
        <taxon>Muscomorpha</taxon>
        <taxon>Oestroidea</taxon>
        <taxon>Calliphoridae</taxon>
        <taxon>Luciliinae</taxon>
        <taxon>Lucilia</taxon>
    </lineage>
</organism>
<keyword evidence="2" id="KW-1185">Reference proteome</keyword>
<evidence type="ECO:0000313" key="2">
    <source>
        <dbReference type="Proteomes" id="UP000037069"/>
    </source>
</evidence>
<gene>
    <name evidence="1" type="ORF">FF38_11368</name>
</gene>
<protein>
    <submittedName>
        <fullName evidence="1">Uncharacterized protein</fullName>
    </submittedName>
</protein>
<comment type="caution">
    <text evidence="1">The sequence shown here is derived from an EMBL/GenBank/DDBJ whole genome shotgun (WGS) entry which is preliminary data.</text>
</comment>
<reference evidence="1 2" key="1">
    <citation type="journal article" date="2015" name="Nat. Commun.">
        <title>Lucilia cuprina genome unlocks parasitic fly biology to underpin future interventions.</title>
        <authorList>
            <person name="Anstead C.A."/>
            <person name="Korhonen P.K."/>
            <person name="Young N.D."/>
            <person name="Hall R.S."/>
            <person name="Jex A.R."/>
            <person name="Murali S.C."/>
            <person name="Hughes D.S."/>
            <person name="Lee S.F."/>
            <person name="Perry T."/>
            <person name="Stroehlein A.J."/>
            <person name="Ansell B.R."/>
            <person name="Breugelmans B."/>
            <person name="Hofmann A."/>
            <person name="Qu J."/>
            <person name="Dugan S."/>
            <person name="Lee S.L."/>
            <person name="Chao H."/>
            <person name="Dinh H."/>
            <person name="Han Y."/>
            <person name="Doddapaneni H.V."/>
            <person name="Worley K.C."/>
            <person name="Muzny D.M."/>
            <person name="Ioannidis P."/>
            <person name="Waterhouse R.M."/>
            <person name="Zdobnov E.M."/>
            <person name="James P.J."/>
            <person name="Bagnall N.H."/>
            <person name="Kotze A.C."/>
            <person name="Gibbs R.A."/>
            <person name="Richards S."/>
            <person name="Batterham P."/>
            <person name="Gasser R.B."/>
        </authorList>
    </citation>
    <scope>NUCLEOTIDE SEQUENCE [LARGE SCALE GENOMIC DNA]</scope>
    <source>
        <strain evidence="1 2">LS</strain>
        <tissue evidence="1">Full body</tissue>
    </source>
</reference>
<proteinExistence type="predicted"/>
<sequence length="171" mass="19336">MNFLCNVLWGPLSDQPQMGVFLIRVVCCVVIYEYRERVPSLVSSQVFSKYTSDPFSFQKNKKLESFFRHMNNVFIPSHIARVSNYLILTPPITIDGPSAKRLYISKGTVDIAVTSKVVDSIGSLTLKAISEDKCEPKPTSGERCHESFIMHQLVTHSSAFLNLLKPPEPHY</sequence>
<evidence type="ECO:0000313" key="1">
    <source>
        <dbReference type="EMBL" id="KNC26749.1"/>
    </source>
</evidence>
<dbReference type="AlphaFoldDB" id="A0A0L0C5P7"/>
<dbReference type="Proteomes" id="UP000037069">
    <property type="component" value="Unassembled WGS sequence"/>
</dbReference>